<evidence type="ECO:0008006" key="3">
    <source>
        <dbReference type="Google" id="ProtNLM"/>
    </source>
</evidence>
<dbReference type="AlphaFoldDB" id="Q2R4D9"/>
<reference evidence="2" key="3">
    <citation type="submission" date="2006-01" db="EMBL/GenBank/DDBJ databases">
        <authorList>
            <person name="Buell R."/>
        </authorList>
    </citation>
    <scope>NUCLEOTIDE SEQUENCE</scope>
</reference>
<feature type="region of interest" description="Disordered" evidence="1">
    <location>
        <begin position="1"/>
        <end position="144"/>
    </location>
</feature>
<evidence type="ECO:0000256" key="1">
    <source>
        <dbReference type="SAM" id="MobiDB-lite"/>
    </source>
</evidence>
<accession>Q2R4D9</accession>
<feature type="compositionally biased region" description="Basic residues" evidence="1">
    <location>
        <begin position="83"/>
        <end position="92"/>
    </location>
</feature>
<dbReference type="EMBL" id="DP000010">
    <property type="protein sequence ID" value="ABA93611.1"/>
    <property type="molecule type" value="Genomic_DNA"/>
</dbReference>
<organism evidence="2">
    <name type="scientific">Oryza sativa subsp. japonica</name>
    <name type="common">Rice</name>
    <dbReference type="NCBI Taxonomy" id="39947"/>
    <lineage>
        <taxon>Eukaryota</taxon>
        <taxon>Viridiplantae</taxon>
        <taxon>Streptophyta</taxon>
        <taxon>Embryophyta</taxon>
        <taxon>Tracheophyta</taxon>
        <taxon>Spermatophyta</taxon>
        <taxon>Magnoliopsida</taxon>
        <taxon>Liliopsida</taxon>
        <taxon>Poales</taxon>
        <taxon>Poaceae</taxon>
        <taxon>BOP clade</taxon>
        <taxon>Oryzoideae</taxon>
        <taxon>Oryzeae</taxon>
        <taxon>Oryzinae</taxon>
        <taxon>Oryza</taxon>
        <taxon>Oryza sativa</taxon>
    </lineage>
</organism>
<evidence type="ECO:0000313" key="2">
    <source>
        <dbReference type="EMBL" id="ABA93611.1"/>
    </source>
</evidence>
<feature type="compositionally biased region" description="Low complexity" evidence="1">
    <location>
        <begin position="103"/>
        <end position="115"/>
    </location>
</feature>
<reference evidence="2" key="1">
    <citation type="journal article" date="2005" name="BMC Biol.">
        <title>The sequence of rice chromosomes 11 and 12, rich in disease resistance genes and recent gene duplications.</title>
        <authorList>
            <consortium name="The rice chromosomes 11 and 12 sequencing consortia"/>
        </authorList>
    </citation>
    <scope>NUCLEOTIDE SEQUENCE [LARGE SCALE GENOMIC DNA]</scope>
</reference>
<sequence length="144" mass="14692">MAKGAAGGDADEEEGEAGASDGVPAKFGRRRGLAGKEDGAPVPGEVMATSAGAQGTQQRRPEAEQWRQRHCRRRGGTSGGLRGKQRAGRRRGGGCDAGGGDGTASRRANAAAGAAEDGRRHGREGTTAGRWLGTTGDRGRGLKR</sequence>
<gene>
    <name evidence="2" type="ordered locus">LOC_Os11g28820</name>
</gene>
<name>Q2R4D9_ORYSJ</name>
<reference evidence="2" key="2">
    <citation type="submission" date="2005-04" db="EMBL/GenBank/DDBJ databases">
        <authorList>
            <person name="Buell C.R."/>
            <person name="Wing R.A."/>
            <person name="McCombie W.A."/>
            <person name="Ouyang S."/>
        </authorList>
    </citation>
    <scope>NUCLEOTIDE SEQUENCE</scope>
</reference>
<protein>
    <recommendedName>
        <fullName evidence="3">BKRF1 encodes EBNA-1 protein-like</fullName>
    </recommendedName>
</protein>
<proteinExistence type="predicted"/>